<gene>
    <name evidence="1" type="ORF">BT62DRAFT_1014173</name>
</gene>
<organism evidence="1 2">
    <name type="scientific">Guyanagaster necrorhizus</name>
    <dbReference type="NCBI Taxonomy" id="856835"/>
    <lineage>
        <taxon>Eukaryota</taxon>
        <taxon>Fungi</taxon>
        <taxon>Dikarya</taxon>
        <taxon>Basidiomycota</taxon>
        <taxon>Agaricomycotina</taxon>
        <taxon>Agaricomycetes</taxon>
        <taxon>Agaricomycetidae</taxon>
        <taxon>Agaricales</taxon>
        <taxon>Marasmiineae</taxon>
        <taxon>Physalacriaceae</taxon>
        <taxon>Guyanagaster</taxon>
    </lineage>
</organism>
<comment type="caution">
    <text evidence="1">The sequence shown here is derived from an EMBL/GenBank/DDBJ whole genome shotgun (WGS) entry which is preliminary data.</text>
</comment>
<protein>
    <submittedName>
        <fullName evidence="1">Uncharacterized protein</fullName>
    </submittedName>
</protein>
<keyword evidence="2" id="KW-1185">Reference proteome</keyword>
<evidence type="ECO:0000313" key="1">
    <source>
        <dbReference type="EMBL" id="KAG7439265.1"/>
    </source>
</evidence>
<reference evidence="1" key="1">
    <citation type="submission" date="2020-11" db="EMBL/GenBank/DDBJ databases">
        <title>Adaptations for nitrogen fixation in a non-lichenized fungal sporocarp promotes dispersal by wood-feeding termites.</title>
        <authorList>
            <consortium name="DOE Joint Genome Institute"/>
            <person name="Koch R.A."/>
            <person name="Yoon G."/>
            <person name="Arayal U."/>
            <person name="Lail K."/>
            <person name="Amirebrahimi M."/>
            <person name="Labutti K."/>
            <person name="Lipzen A."/>
            <person name="Riley R."/>
            <person name="Barry K."/>
            <person name="Henrissat B."/>
            <person name="Grigoriev I.V."/>
            <person name="Herr J.R."/>
            <person name="Aime M.C."/>
        </authorList>
    </citation>
    <scope>NUCLEOTIDE SEQUENCE</scope>
    <source>
        <strain evidence="1">MCA 3950</strain>
    </source>
</reference>
<sequence length="135" mass="15699">MNPFKAEYLTQDLIAEFSHRIERLILGGVPMYVKDLIAILEPLRELRHLGVHDPLLPVHRPYCPISRELIWRLATDSSFLPYVDSLDLMWQWNDVGKSMVKDMLLTRTGQTQFANPYVPPSYLHGLIGQMKRRVV</sequence>
<dbReference type="RefSeq" id="XP_043032765.1">
    <property type="nucleotide sequence ID" value="XM_043178172.1"/>
</dbReference>
<accession>A0A9P8AL09</accession>
<dbReference type="GeneID" id="66100459"/>
<proteinExistence type="predicted"/>
<dbReference type="AlphaFoldDB" id="A0A9P8AL09"/>
<dbReference type="Proteomes" id="UP000812287">
    <property type="component" value="Unassembled WGS sequence"/>
</dbReference>
<name>A0A9P8AL09_9AGAR</name>
<dbReference type="OrthoDB" id="3071612at2759"/>
<evidence type="ECO:0000313" key="2">
    <source>
        <dbReference type="Proteomes" id="UP000812287"/>
    </source>
</evidence>
<dbReference type="EMBL" id="MU250603">
    <property type="protein sequence ID" value="KAG7439265.1"/>
    <property type="molecule type" value="Genomic_DNA"/>
</dbReference>